<feature type="binding site" evidence="6">
    <location>
        <position position="61"/>
    </location>
    <ligand>
        <name>substrate</name>
    </ligand>
</feature>
<sequence length="305" mass="32834">MEKLLDTLIENNKVYTKNGKVASYIPELAKAKSEALGICITTLDGEEYCSGECDEKFTIQSISKVITLMLAILDNGKENVFKKVGMEPTADAFNSIINLETKSPQRPLNPMINSGAIATVSLIAGGDGDKIFERILKFTRKITGNPDININEDVYKSEKNTGHRNRALAYFMKSTGVIEGEVEEVLDVYFKQCAIEGTCKDIARVGAVLANNGVLPWNGERVVPAYVARIVKTIMVTCGMYDASGDTAVKIGIPCKSGVGGGILAAVPMRMGIGVFGPALDIKGNSIAGVKILEELSKELDLSIF</sequence>
<feature type="binding site" evidence="6">
    <location>
        <position position="165"/>
    </location>
    <ligand>
        <name>substrate</name>
    </ligand>
</feature>
<evidence type="ECO:0000256" key="3">
    <source>
        <dbReference type="ARBA" id="ARBA00012918"/>
    </source>
</evidence>
<dbReference type="EMBL" id="JAEEGB010000004">
    <property type="protein sequence ID" value="MBI6871642.1"/>
    <property type="molecule type" value="Genomic_DNA"/>
</dbReference>
<dbReference type="Proteomes" id="UP000622687">
    <property type="component" value="Unassembled WGS sequence"/>
</dbReference>
<comment type="subunit">
    <text evidence="2 6">Homotetramer.</text>
</comment>
<dbReference type="GO" id="GO:0006537">
    <property type="term" value="P:glutamate biosynthetic process"/>
    <property type="evidence" value="ECO:0007669"/>
    <property type="project" value="TreeGrafter"/>
</dbReference>
<dbReference type="GO" id="GO:0006543">
    <property type="term" value="P:L-glutamine catabolic process"/>
    <property type="evidence" value="ECO:0007669"/>
    <property type="project" value="TreeGrafter"/>
</dbReference>
<dbReference type="AlphaFoldDB" id="A0A934HVH2"/>
<comment type="caution">
    <text evidence="7">The sequence shown here is derived from an EMBL/GenBank/DDBJ whole genome shotgun (WGS) entry which is preliminary data.</text>
</comment>
<evidence type="ECO:0000256" key="5">
    <source>
        <dbReference type="ARBA" id="ARBA00049534"/>
    </source>
</evidence>
<dbReference type="GO" id="GO:0004359">
    <property type="term" value="F:glutaminase activity"/>
    <property type="evidence" value="ECO:0007669"/>
    <property type="project" value="UniProtKB-UniRule"/>
</dbReference>
<dbReference type="NCBIfam" id="TIGR03814">
    <property type="entry name" value="Gln_ase"/>
    <property type="match status" value="1"/>
</dbReference>
<reference evidence="7" key="1">
    <citation type="submission" date="2020-12" db="EMBL/GenBank/DDBJ databases">
        <title>Clostridium thailandense sp. nov., a novel acetogenic bacterium isolated from peat land soil in Thailand.</title>
        <authorList>
            <person name="Chaikitkaew S."/>
            <person name="Birkeland N.K."/>
        </authorList>
    </citation>
    <scope>NUCLEOTIDE SEQUENCE</scope>
    <source>
        <strain evidence="7">DSM 17425</strain>
    </source>
</reference>
<dbReference type="HAMAP" id="MF_00313">
    <property type="entry name" value="Glutaminase"/>
    <property type="match status" value="1"/>
</dbReference>
<comment type="similarity">
    <text evidence="1 6">Belongs to the glutaminase family.</text>
</comment>
<organism evidence="7 8">
    <name type="scientific">Clostridium aciditolerans</name>
    <dbReference type="NCBI Taxonomy" id="339861"/>
    <lineage>
        <taxon>Bacteria</taxon>
        <taxon>Bacillati</taxon>
        <taxon>Bacillota</taxon>
        <taxon>Clostridia</taxon>
        <taxon>Eubacteriales</taxon>
        <taxon>Clostridiaceae</taxon>
        <taxon>Clostridium</taxon>
    </lineage>
</organism>
<dbReference type="EC" id="3.5.1.2" evidence="3 6"/>
<proteinExistence type="inferred from homology"/>
<evidence type="ECO:0000256" key="6">
    <source>
        <dbReference type="HAMAP-Rule" id="MF_00313"/>
    </source>
</evidence>
<dbReference type="InterPro" id="IPR012338">
    <property type="entry name" value="Beta-lactam/transpept-like"/>
</dbReference>
<dbReference type="InterPro" id="IPR015868">
    <property type="entry name" value="Glutaminase"/>
</dbReference>
<dbReference type="PANTHER" id="PTHR12544:SF29">
    <property type="entry name" value="GLUTAMINASE"/>
    <property type="match status" value="1"/>
</dbReference>
<name>A0A934HVH2_9CLOT</name>
<evidence type="ECO:0000313" key="8">
    <source>
        <dbReference type="Proteomes" id="UP000622687"/>
    </source>
</evidence>
<evidence type="ECO:0000256" key="1">
    <source>
        <dbReference type="ARBA" id="ARBA00011076"/>
    </source>
</evidence>
<evidence type="ECO:0000256" key="2">
    <source>
        <dbReference type="ARBA" id="ARBA00011881"/>
    </source>
</evidence>
<dbReference type="PANTHER" id="PTHR12544">
    <property type="entry name" value="GLUTAMINASE"/>
    <property type="match status" value="1"/>
</dbReference>
<dbReference type="SUPFAM" id="SSF56601">
    <property type="entry name" value="beta-lactamase/transpeptidase-like"/>
    <property type="match status" value="1"/>
</dbReference>
<accession>A0A934HVH2</accession>
<feature type="binding site" evidence="6">
    <location>
        <position position="158"/>
    </location>
    <ligand>
        <name>substrate</name>
    </ligand>
</feature>
<comment type="catalytic activity">
    <reaction evidence="5 6">
        <text>L-glutamine + H2O = L-glutamate + NH4(+)</text>
        <dbReference type="Rhea" id="RHEA:15889"/>
        <dbReference type="ChEBI" id="CHEBI:15377"/>
        <dbReference type="ChEBI" id="CHEBI:28938"/>
        <dbReference type="ChEBI" id="CHEBI:29985"/>
        <dbReference type="ChEBI" id="CHEBI:58359"/>
        <dbReference type="EC" id="3.5.1.2"/>
    </reaction>
</comment>
<protein>
    <recommendedName>
        <fullName evidence="3 6">Glutaminase</fullName>
        <ecNumber evidence="3 6">3.5.1.2</ecNumber>
    </recommendedName>
</protein>
<keyword evidence="8" id="KW-1185">Reference proteome</keyword>
<feature type="binding site" evidence="6">
    <location>
        <position position="241"/>
    </location>
    <ligand>
        <name>substrate</name>
    </ligand>
</feature>
<dbReference type="Gene3D" id="3.40.710.10">
    <property type="entry name" value="DD-peptidase/beta-lactamase superfamily"/>
    <property type="match status" value="1"/>
</dbReference>
<dbReference type="Pfam" id="PF04960">
    <property type="entry name" value="Glutaminase"/>
    <property type="match status" value="1"/>
</dbReference>
<evidence type="ECO:0000313" key="7">
    <source>
        <dbReference type="EMBL" id="MBI6871642.1"/>
    </source>
</evidence>
<feature type="binding site" evidence="6">
    <location>
        <position position="259"/>
    </location>
    <ligand>
        <name>substrate</name>
    </ligand>
</feature>
<evidence type="ECO:0000256" key="4">
    <source>
        <dbReference type="ARBA" id="ARBA00022801"/>
    </source>
</evidence>
<gene>
    <name evidence="6 7" type="primary">glsA</name>
    <name evidence="7" type="ORF">I6U51_02835</name>
</gene>
<keyword evidence="6" id="KW-0007">Acetylation</keyword>
<dbReference type="FunFam" id="3.40.710.10:FF:000005">
    <property type="entry name" value="Glutaminase"/>
    <property type="match status" value="1"/>
</dbReference>
<dbReference type="RefSeq" id="WP_211141096.1">
    <property type="nucleotide sequence ID" value="NZ_JAEEGB010000004.1"/>
</dbReference>
<feature type="binding site" evidence="6">
    <location>
        <position position="189"/>
    </location>
    <ligand>
        <name>substrate</name>
    </ligand>
</feature>
<keyword evidence="4 6" id="KW-0378">Hydrolase</keyword>
<feature type="binding site" evidence="6">
    <location>
        <position position="113"/>
    </location>
    <ligand>
        <name>substrate</name>
    </ligand>
</feature>